<keyword evidence="1 2" id="KW-0732">Signal</keyword>
<feature type="signal peptide" evidence="2">
    <location>
        <begin position="1"/>
        <end position="25"/>
    </location>
</feature>
<feature type="chain" id="PRO_5035149646" evidence="2">
    <location>
        <begin position="26"/>
        <end position="339"/>
    </location>
</feature>
<protein>
    <submittedName>
        <fullName evidence="3">TRAP transporter substrate-binding protein</fullName>
    </submittedName>
</protein>
<dbReference type="CDD" id="cd13665">
    <property type="entry name" value="PBP2_TRAP_Dctp3_4"/>
    <property type="match status" value="1"/>
</dbReference>
<evidence type="ECO:0000313" key="4">
    <source>
        <dbReference type="Proteomes" id="UP000672602"/>
    </source>
</evidence>
<dbReference type="GO" id="GO:0055085">
    <property type="term" value="P:transmembrane transport"/>
    <property type="evidence" value="ECO:0007669"/>
    <property type="project" value="InterPro"/>
</dbReference>
<evidence type="ECO:0000256" key="1">
    <source>
        <dbReference type="ARBA" id="ARBA00022729"/>
    </source>
</evidence>
<reference evidence="3" key="1">
    <citation type="submission" date="2021-04" db="EMBL/GenBank/DDBJ databases">
        <authorList>
            <person name="Zhang D.-C."/>
        </authorList>
    </citation>
    <scope>NUCLEOTIDE SEQUENCE</scope>
    <source>
        <strain evidence="3">CGMCC 1.15697</strain>
    </source>
</reference>
<dbReference type="PANTHER" id="PTHR33376:SF15">
    <property type="entry name" value="BLL6794 PROTEIN"/>
    <property type="match status" value="1"/>
</dbReference>
<accession>A0A8J7V2M2</accession>
<dbReference type="AlphaFoldDB" id="A0A8J7V2M2"/>
<proteinExistence type="predicted"/>
<evidence type="ECO:0000313" key="3">
    <source>
        <dbReference type="EMBL" id="MBP5857475.1"/>
    </source>
</evidence>
<comment type="caution">
    <text evidence="3">The sequence shown here is derived from an EMBL/GenBank/DDBJ whole genome shotgun (WGS) entry which is preliminary data.</text>
</comment>
<gene>
    <name evidence="3" type="ORF">KAJ83_10685</name>
</gene>
<evidence type="ECO:0000256" key="2">
    <source>
        <dbReference type="SAM" id="SignalP"/>
    </source>
</evidence>
<name>A0A8J7V2M2_9PROT</name>
<dbReference type="InterPro" id="IPR038404">
    <property type="entry name" value="TRAP_DctP_sf"/>
</dbReference>
<dbReference type="PANTHER" id="PTHR33376">
    <property type="match status" value="1"/>
</dbReference>
<dbReference type="EMBL" id="JAGMWN010000004">
    <property type="protein sequence ID" value="MBP5857475.1"/>
    <property type="molecule type" value="Genomic_DNA"/>
</dbReference>
<dbReference type="NCBIfam" id="NF037995">
    <property type="entry name" value="TRAP_S1"/>
    <property type="match status" value="1"/>
</dbReference>
<dbReference type="Gene3D" id="3.40.190.170">
    <property type="entry name" value="Bacterial extracellular solute-binding protein, family 7"/>
    <property type="match status" value="1"/>
</dbReference>
<keyword evidence="4" id="KW-1185">Reference proteome</keyword>
<dbReference type="RefSeq" id="WP_210682057.1">
    <property type="nucleotide sequence ID" value="NZ_JAGMWN010000004.1"/>
</dbReference>
<dbReference type="Proteomes" id="UP000672602">
    <property type="component" value="Unassembled WGS sequence"/>
</dbReference>
<dbReference type="InterPro" id="IPR018389">
    <property type="entry name" value="DctP_fam"/>
</dbReference>
<dbReference type="Pfam" id="PF03480">
    <property type="entry name" value="DctP"/>
    <property type="match status" value="1"/>
</dbReference>
<organism evidence="3 4">
    <name type="scientific">Marivibrio halodurans</name>
    <dbReference type="NCBI Taxonomy" id="2039722"/>
    <lineage>
        <taxon>Bacteria</taxon>
        <taxon>Pseudomonadati</taxon>
        <taxon>Pseudomonadota</taxon>
        <taxon>Alphaproteobacteria</taxon>
        <taxon>Rhodospirillales</taxon>
        <taxon>Rhodospirillaceae</taxon>
        <taxon>Marivibrio</taxon>
    </lineage>
</organism>
<sequence length="339" mass="36984">MLGKLRGLAALCVCAAIFHAPAARAEDPVELKFSIFLPPQAISYKDVLAPWAERVEEASDGAIDVKLFPGGALGKSPAVQLDLLRNGVADIAWMIPAYTQGKYPDNEVLNLPFQVESSLEGSVSYWRLYEEGLLRGYEDLQPLGLFTTGPYNLHTSTEMVTLEDVKGLKIRSAGQVDNAILEQLNATPVGLPVTQAAESISRGVIDGTLAEWIGLNDFRIIDVTDHHLLVPMGAVPIMVAMSKERFEALPEAAQQAILEVSGESFSRAFGKVFDTESERIYAETAESDEHVVTEPDGEALDAWRAELGNVSDAWVERHDKGAELRSALERILVDIRAGR</sequence>